<reference evidence="5 6" key="1">
    <citation type="submission" date="2020-08" db="EMBL/GenBank/DDBJ databases">
        <title>Genomic Encyclopedia of Type Strains, Phase IV (KMG-V): Genome sequencing to study the core and pangenomes of soil and plant-associated prokaryotes.</title>
        <authorList>
            <person name="Whitman W."/>
        </authorList>
    </citation>
    <scope>NUCLEOTIDE SEQUENCE [LARGE SCALE GENOMIC DNA]</scope>
    <source>
        <strain evidence="5 6">34/80</strain>
    </source>
</reference>
<comment type="caution">
    <text evidence="5">The sequence shown here is derived from an EMBL/GenBank/DDBJ whole genome shotgun (WGS) entry which is preliminary data.</text>
</comment>
<evidence type="ECO:0000313" key="6">
    <source>
        <dbReference type="Proteomes" id="UP000524450"/>
    </source>
</evidence>
<dbReference type="PROSITE" id="PS00101">
    <property type="entry name" value="HEXAPEP_TRANSFERASES"/>
    <property type="match status" value="1"/>
</dbReference>
<organism evidence="5 6">
    <name type="scientific">Variovorax guangxiensis</name>
    <dbReference type="NCBI Taxonomy" id="1775474"/>
    <lineage>
        <taxon>Bacteria</taxon>
        <taxon>Pseudomonadati</taxon>
        <taxon>Pseudomonadota</taxon>
        <taxon>Betaproteobacteria</taxon>
        <taxon>Burkholderiales</taxon>
        <taxon>Comamonadaceae</taxon>
        <taxon>Variovorax</taxon>
    </lineage>
</organism>
<dbReference type="PANTHER" id="PTHR43300">
    <property type="entry name" value="ACETYLTRANSFERASE"/>
    <property type="match status" value="1"/>
</dbReference>
<dbReference type="EMBL" id="JACIFZ010000002">
    <property type="protein sequence ID" value="MBB4221459.1"/>
    <property type="molecule type" value="Genomic_DNA"/>
</dbReference>
<dbReference type="InterPro" id="IPR018357">
    <property type="entry name" value="Hexapep_transf_CS"/>
</dbReference>
<evidence type="ECO:0000313" key="5">
    <source>
        <dbReference type="EMBL" id="MBB4221459.1"/>
    </source>
</evidence>
<dbReference type="AlphaFoldDB" id="A0A840FPH5"/>
<evidence type="ECO:0000256" key="4">
    <source>
        <dbReference type="ARBA" id="ARBA00023315"/>
    </source>
</evidence>
<accession>A0A840FPH5</accession>
<sequence length="244" mass="26707">MSLPINAELSKGLESYGLFLSDGCLLPTPFRFETPVRIWHSAQLHASCSVGAYTSISPGALLVDVRMGRYCSIGDGVQTLSDHPADWFTTHMLAYAPNFPEPYRHQSVGQFPSHSPVTIGNDVWIGSRVSLKSGITIGDGAVIGAGAVVTRDVAPFTVVGGVPAKVIRQRFPDTLVERIRACPWWNWDLRTLALDWQHPEAAQSMLEEAVAENRLSRWNPGWRLLDRGQPPAEGQPAPLVFLPG</sequence>
<name>A0A840FPH5_9BURK</name>
<dbReference type="InterPro" id="IPR001451">
    <property type="entry name" value="Hexapep"/>
</dbReference>
<dbReference type="RefSeq" id="WP_184637614.1">
    <property type="nucleotide sequence ID" value="NZ_JACIFZ010000002.1"/>
</dbReference>
<dbReference type="InterPro" id="IPR050179">
    <property type="entry name" value="Trans_hexapeptide_repeat"/>
</dbReference>
<keyword evidence="2" id="KW-0808">Transferase</keyword>
<dbReference type="InterPro" id="IPR011004">
    <property type="entry name" value="Trimer_LpxA-like_sf"/>
</dbReference>
<comment type="similarity">
    <text evidence="1">Belongs to the transferase hexapeptide repeat family.</text>
</comment>
<keyword evidence="3" id="KW-0677">Repeat</keyword>
<protein>
    <recommendedName>
        <fullName evidence="7">Antibiotic acetyltransferase</fullName>
    </recommendedName>
</protein>
<dbReference type="Gene3D" id="2.160.10.10">
    <property type="entry name" value="Hexapeptide repeat proteins"/>
    <property type="match status" value="1"/>
</dbReference>
<dbReference type="PANTHER" id="PTHR43300:SF11">
    <property type="entry name" value="ACETYLTRANSFERASE RV3034C-RELATED"/>
    <property type="match status" value="1"/>
</dbReference>
<evidence type="ECO:0000256" key="2">
    <source>
        <dbReference type="ARBA" id="ARBA00022679"/>
    </source>
</evidence>
<dbReference type="Pfam" id="PF00132">
    <property type="entry name" value="Hexapep"/>
    <property type="match status" value="1"/>
</dbReference>
<proteinExistence type="inferred from homology"/>
<keyword evidence="4" id="KW-0012">Acyltransferase</keyword>
<evidence type="ECO:0008006" key="7">
    <source>
        <dbReference type="Google" id="ProtNLM"/>
    </source>
</evidence>
<dbReference type="GO" id="GO:0016746">
    <property type="term" value="F:acyltransferase activity"/>
    <property type="evidence" value="ECO:0007669"/>
    <property type="project" value="UniProtKB-KW"/>
</dbReference>
<evidence type="ECO:0000256" key="1">
    <source>
        <dbReference type="ARBA" id="ARBA00007274"/>
    </source>
</evidence>
<gene>
    <name evidence="5" type="ORF">GGD71_002219</name>
</gene>
<evidence type="ECO:0000256" key="3">
    <source>
        <dbReference type="ARBA" id="ARBA00022737"/>
    </source>
</evidence>
<dbReference type="SUPFAM" id="SSF51161">
    <property type="entry name" value="Trimeric LpxA-like enzymes"/>
    <property type="match status" value="1"/>
</dbReference>
<dbReference type="Proteomes" id="UP000524450">
    <property type="component" value="Unassembled WGS sequence"/>
</dbReference>
<dbReference type="CDD" id="cd03349">
    <property type="entry name" value="LbH_XAT"/>
    <property type="match status" value="1"/>
</dbReference>